<name>A0A0N4XPD3_NIPBR</name>
<dbReference type="Proteomes" id="UP000271162">
    <property type="component" value="Unassembled WGS sequence"/>
</dbReference>
<organism evidence="4">
    <name type="scientific">Nippostrongylus brasiliensis</name>
    <name type="common">Rat hookworm</name>
    <dbReference type="NCBI Taxonomy" id="27835"/>
    <lineage>
        <taxon>Eukaryota</taxon>
        <taxon>Metazoa</taxon>
        <taxon>Ecdysozoa</taxon>
        <taxon>Nematoda</taxon>
        <taxon>Chromadorea</taxon>
        <taxon>Rhabditida</taxon>
        <taxon>Rhabditina</taxon>
        <taxon>Rhabditomorpha</taxon>
        <taxon>Strongyloidea</taxon>
        <taxon>Heligmosomidae</taxon>
        <taxon>Nippostrongylus</taxon>
    </lineage>
</organism>
<evidence type="ECO:0000313" key="2">
    <source>
        <dbReference type="EMBL" id="VDL67974.1"/>
    </source>
</evidence>
<reference evidence="4" key="1">
    <citation type="submission" date="2017-02" db="UniProtKB">
        <authorList>
            <consortium name="WormBaseParasite"/>
        </authorList>
    </citation>
    <scope>IDENTIFICATION</scope>
</reference>
<proteinExistence type="predicted"/>
<accession>A0A0N4XPD3</accession>
<evidence type="ECO:0000313" key="4">
    <source>
        <dbReference type="WBParaSite" id="NBR_0000438501-mRNA-1"/>
    </source>
</evidence>
<evidence type="ECO:0000256" key="1">
    <source>
        <dbReference type="SAM" id="MobiDB-lite"/>
    </source>
</evidence>
<evidence type="ECO:0000313" key="3">
    <source>
        <dbReference type="Proteomes" id="UP000271162"/>
    </source>
</evidence>
<feature type="region of interest" description="Disordered" evidence="1">
    <location>
        <begin position="1"/>
        <end position="72"/>
    </location>
</feature>
<reference evidence="2 3" key="2">
    <citation type="submission" date="2018-11" db="EMBL/GenBank/DDBJ databases">
        <authorList>
            <consortium name="Pathogen Informatics"/>
        </authorList>
    </citation>
    <scope>NUCLEOTIDE SEQUENCE [LARGE SCALE GENOMIC DNA]</scope>
</reference>
<gene>
    <name evidence="2" type="ORF">NBR_LOCUS4385</name>
</gene>
<keyword evidence="3" id="KW-1185">Reference proteome</keyword>
<sequence>MRDFRINVNTLKTRVEQNESDDQPIKKKRRATQSMGGGDEQENEEDATRTSAGDETSMDVGERDTSQQSVVF</sequence>
<dbReference type="AlphaFoldDB" id="A0A0N4XPD3"/>
<dbReference type="STRING" id="27835.A0A0N4XPD3"/>
<protein>
    <submittedName>
        <fullName evidence="2 4">Uncharacterized protein</fullName>
    </submittedName>
</protein>
<dbReference type="WBParaSite" id="NBR_0000438501-mRNA-1">
    <property type="protein sequence ID" value="NBR_0000438501-mRNA-1"/>
    <property type="gene ID" value="NBR_0000438501"/>
</dbReference>
<dbReference type="EMBL" id="UYSL01008072">
    <property type="protein sequence ID" value="VDL67974.1"/>
    <property type="molecule type" value="Genomic_DNA"/>
</dbReference>